<keyword evidence="9" id="KW-0032">Aminotransferase</keyword>
<dbReference type="EMBL" id="OU015584">
    <property type="protein sequence ID" value="CAG5080780.1"/>
    <property type="molecule type" value="Genomic_DNA"/>
</dbReference>
<dbReference type="Pfam" id="PF01063">
    <property type="entry name" value="Aminotran_4"/>
    <property type="match status" value="1"/>
</dbReference>
<dbReference type="CDD" id="cd00449">
    <property type="entry name" value="PLPDE_IV"/>
    <property type="match status" value="1"/>
</dbReference>
<dbReference type="InterPro" id="IPR036038">
    <property type="entry name" value="Aminotransferase-like"/>
</dbReference>
<dbReference type="InterPro" id="IPR043132">
    <property type="entry name" value="BCAT-like_C"/>
</dbReference>
<gene>
    <name evidence="9" type="primary">dat</name>
    <name evidence="9" type="ORF">CRYO30217_01442</name>
</gene>
<dbReference type="KEGG" id="ptan:CRYO30217_01442"/>
<name>A0A916NAI2_9FLAO</name>
<evidence type="ECO:0000313" key="9">
    <source>
        <dbReference type="EMBL" id="CAG5080780.1"/>
    </source>
</evidence>
<evidence type="ECO:0000256" key="1">
    <source>
        <dbReference type="ARBA" id="ARBA00004824"/>
    </source>
</evidence>
<keyword evidence="9" id="KW-0808">Transferase</keyword>
<evidence type="ECO:0000256" key="3">
    <source>
        <dbReference type="ARBA" id="ARBA00005072"/>
    </source>
</evidence>
<evidence type="ECO:0000256" key="6">
    <source>
        <dbReference type="ARBA" id="ARBA00048212"/>
    </source>
</evidence>
<evidence type="ECO:0000256" key="8">
    <source>
        <dbReference type="ARBA" id="ARBA00049229"/>
    </source>
</evidence>
<evidence type="ECO:0000256" key="7">
    <source>
        <dbReference type="ARBA" id="ARBA00048798"/>
    </source>
</evidence>
<comment type="pathway">
    <text evidence="2">Amino-acid biosynthesis; L-valine biosynthesis; L-valine from pyruvate: step 4/4.</text>
</comment>
<dbReference type="GO" id="GO:0004084">
    <property type="term" value="F:branched-chain-amino-acid transaminase activity"/>
    <property type="evidence" value="ECO:0007669"/>
    <property type="project" value="UniProtKB-EC"/>
</dbReference>
<comment type="catalytic activity">
    <reaction evidence="7">
        <text>L-isoleucine + 2-oxoglutarate = (S)-3-methyl-2-oxopentanoate + L-glutamate</text>
        <dbReference type="Rhea" id="RHEA:24801"/>
        <dbReference type="ChEBI" id="CHEBI:16810"/>
        <dbReference type="ChEBI" id="CHEBI:29985"/>
        <dbReference type="ChEBI" id="CHEBI:35146"/>
        <dbReference type="ChEBI" id="CHEBI:58045"/>
        <dbReference type="EC" id="2.6.1.42"/>
    </reaction>
</comment>
<comment type="catalytic activity">
    <reaction evidence="6">
        <text>L-valine + 2-oxoglutarate = 3-methyl-2-oxobutanoate + L-glutamate</text>
        <dbReference type="Rhea" id="RHEA:24813"/>
        <dbReference type="ChEBI" id="CHEBI:11851"/>
        <dbReference type="ChEBI" id="CHEBI:16810"/>
        <dbReference type="ChEBI" id="CHEBI:29985"/>
        <dbReference type="ChEBI" id="CHEBI:57762"/>
        <dbReference type="EC" id="2.6.1.42"/>
    </reaction>
</comment>
<dbReference type="SUPFAM" id="SSF56752">
    <property type="entry name" value="D-aminoacid aminotransferase-like PLP-dependent enzymes"/>
    <property type="match status" value="1"/>
</dbReference>
<dbReference type="Proteomes" id="UP000683507">
    <property type="component" value="Chromosome"/>
</dbReference>
<organism evidence="9 10">
    <name type="scientific">Parvicella tangerina</name>
    <dbReference type="NCBI Taxonomy" id="2829795"/>
    <lineage>
        <taxon>Bacteria</taxon>
        <taxon>Pseudomonadati</taxon>
        <taxon>Bacteroidota</taxon>
        <taxon>Flavobacteriia</taxon>
        <taxon>Flavobacteriales</taxon>
        <taxon>Parvicellaceae</taxon>
        <taxon>Parvicella</taxon>
    </lineage>
</organism>
<dbReference type="Gene3D" id="3.30.470.10">
    <property type="match status" value="1"/>
</dbReference>
<evidence type="ECO:0000256" key="4">
    <source>
        <dbReference type="ARBA" id="ARBA00009320"/>
    </source>
</evidence>
<dbReference type="AlphaFoldDB" id="A0A916NAI2"/>
<dbReference type="GO" id="GO:0046394">
    <property type="term" value="P:carboxylic acid biosynthetic process"/>
    <property type="evidence" value="ECO:0007669"/>
    <property type="project" value="UniProtKB-ARBA"/>
</dbReference>
<dbReference type="RefSeq" id="WP_258541643.1">
    <property type="nucleotide sequence ID" value="NZ_OU015584.1"/>
</dbReference>
<keyword evidence="10" id="KW-1185">Reference proteome</keyword>
<dbReference type="Gene3D" id="3.20.10.10">
    <property type="entry name" value="D-amino Acid Aminotransferase, subunit A, domain 2"/>
    <property type="match status" value="1"/>
</dbReference>
<dbReference type="EC" id="2.6.1.42" evidence="5"/>
<dbReference type="InterPro" id="IPR043131">
    <property type="entry name" value="BCAT-like_N"/>
</dbReference>
<reference evidence="9" key="1">
    <citation type="submission" date="2021-04" db="EMBL/GenBank/DDBJ databases">
        <authorList>
            <person name="Rodrigo-Torres L."/>
            <person name="Arahal R. D."/>
            <person name="Lucena T."/>
        </authorList>
    </citation>
    <scope>NUCLEOTIDE SEQUENCE</scope>
    <source>
        <strain evidence="9">AS29M-1</strain>
    </source>
</reference>
<evidence type="ECO:0000256" key="5">
    <source>
        <dbReference type="ARBA" id="ARBA00013053"/>
    </source>
</evidence>
<dbReference type="InterPro" id="IPR050571">
    <property type="entry name" value="Class-IV_PLP-Dep_Aminotrnsfr"/>
</dbReference>
<comment type="pathway">
    <text evidence="3">Amino-acid biosynthesis; L-leucine biosynthesis; L-leucine from 3-methyl-2-oxobutanoate: step 4/4.</text>
</comment>
<dbReference type="PANTHER" id="PTHR42743:SF11">
    <property type="entry name" value="AMINODEOXYCHORISMATE LYASE"/>
    <property type="match status" value="1"/>
</dbReference>
<dbReference type="PANTHER" id="PTHR42743">
    <property type="entry name" value="AMINO-ACID AMINOTRANSFERASE"/>
    <property type="match status" value="1"/>
</dbReference>
<dbReference type="InterPro" id="IPR001544">
    <property type="entry name" value="Aminotrans_IV"/>
</dbReference>
<proteinExistence type="inferred from homology"/>
<comment type="catalytic activity">
    <reaction evidence="8">
        <text>L-leucine + 2-oxoglutarate = 4-methyl-2-oxopentanoate + L-glutamate</text>
        <dbReference type="Rhea" id="RHEA:18321"/>
        <dbReference type="ChEBI" id="CHEBI:16810"/>
        <dbReference type="ChEBI" id="CHEBI:17865"/>
        <dbReference type="ChEBI" id="CHEBI:29985"/>
        <dbReference type="ChEBI" id="CHEBI:57427"/>
        <dbReference type="EC" id="2.6.1.42"/>
    </reaction>
</comment>
<protein>
    <recommendedName>
        <fullName evidence="5">branched-chain-amino-acid transaminase</fullName>
        <ecNumber evidence="5">2.6.1.42</ecNumber>
    </recommendedName>
</protein>
<comment type="similarity">
    <text evidence="4">Belongs to the class-IV pyridoxal-phosphate-dependent aminotransferase family.</text>
</comment>
<accession>A0A916NAI2</accession>
<evidence type="ECO:0000256" key="2">
    <source>
        <dbReference type="ARBA" id="ARBA00004931"/>
    </source>
</evidence>
<evidence type="ECO:0000313" key="10">
    <source>
        <dbReference type="Proteomes" id="UP000683507"/>
    </source>
</evidence>
<sequence length="295" mass="32882">MSGMKLINYQGELLNSEVPFLKDNRAFRYGDSLFETIRIINGAPHNLGSHINRLFSGAKILSYNIPSHYTEDFFRAEIGKMLQANEVELGAKIRLHLFRAGGGAFRSESDEVNYLITGEKLPTNEFVLNNEGLSIDVFNEVKKERSILSNLKTGNSLLYIMAMNEAKKKGLDEICIMNQNQVIIEASQSNIFLVSNGVLYTPPLSDGCVGGTMRMNLINLALENKVTVYESSLSPQNLLVADEIILTNAIKGVQWVGAFRGKRYYNKMARTLVDYLNGVNLVNSDLGLQENLKSS</sequence>
<comment type="pathway">
    <text evidence="1">Amino-acid biosynthesis; L-isoleucine biosynthesis; L-isoleucine from 2-oxobutanoate: step 4/4.</text>
</comment>